<dbReference type="GO" id="GO:0005634">
    <property type="term" value="C:nucleus"/>
    <property type="evidence" value="ECO:0007669"/>
    <property type="project" value="UniProtKB-SubCell"/>
</dbReference>
<feature type="region of interest" description="Disordered" evidence="6">
    <location>
        <begin position="1"/>
        <end position="96"/>
    </location>
</feature>
<name>A0AA36EHJ0_LACSI</name>
<keyword evidence="4" id="KW-0131">Cell cycle</keyword>
<protein>
    <recommendedName>
        <fullName evidence="7">Sororin C-terminal region domain-containing protein</fullName>
    </recommendedName>
</protein>
<sequence>MEEAELEKQRNMVTRSSIKRKPFANLTNIVRKPYPISPFSQAKRPGSSTASDSSIGSTQNPIHENHSLISSPDQPLPSTPPTLTPAHLVGDELSYTQRRNTRKTLIKVKADVPFYQTSSQETRSKRKELSVPLSSSTLVNRSQSSVQKTTYDGNKTFMAPNCFSMEKIKDKQKAIDVSSSAHHMKNTKNIMDTPLFDSTMKIKDKGKENAVQSSYPHLENTNINLSHSSMKRKDKGKSIAVPFNYPPMMKTKMMEVLAPSSGVKIKEKGERVTGSSTHFDLSQKDERNVVVTPLYHRTLKKNKESSCPPLLRTAINRNQADGTEDTFQSKLQTEPPPNKKKRWSSKESVEEYVLPQEFVEQQRAYFKEIDDFELEVEEV</sequence>
<proteinExistence type="inferred from homology"/>
<dbReference type="InterPro" id="IPR057337">
    <property type="entry name" value="Sororin_C"/>
</dbReference>
<feature type="compositionally biased region" description="Pro residues" evidence="6">
    <location>
        <begin position="74"/>
        <end position="83"/>
    </location>
</feature>
<dbReference type="GO" id="GO:0051301">
    <property type="term" value="P:cell division"/>
    <property type="evidence" value="ECO:0007669"/>
    <property type="project" value="UniProtKB-KW"/>
</dbReference>
<dbReference type="PANTHER" id="PTHR35740">
    <property type="entry name" value="OS12G0111700 PROTEIN"/>
    <property type="match status" value="1"/>
</dbReference>
<feature type="region of interest" description="Disordered" evidence="6">
    <location>
        <begin position="117"/>
        <end position="148"/>
    </location>
</feature>
<evidence type="ECO:0000313" key="8">
    <source>
        <dbReference type="EMBL" id="CAI9295857.1"/>
    </source>
</evidence>
<feature type="domain" description="Sororin C-terminal region" evidence="7">
    <location>
        <begin position="354"/>
        <end position="377"/>
    </location>
</feature>
<feature type="compositionally biased region" description="Low complexity" evidence="6">
    <location>
        <begin position="46"/>
        <end position="58"/>
    </location>
</feature>
<dbReference type="AlphaFoldDB" id="A0AA36EHJ0"/>
<dbReference type="Pfam" id="PF25220">
    <property type="entry name" value="Sororin_C"/>
    <property type="match status" value="1"/>
</dbReference>
<dbReference type="EMBL" id="OX465084">
    <property type="protein sequence ID" value="CAI9295857.1"/>
    <property type="molecule type" value="Genomic_DNA"/>
</dbReference>
<organism evidence="8 9">
    <name type="scientific">Lactuca saligna</name>
    <name type="common">Willowleaf lettuce</name>
    <dbReference type="NCBI Taxonomy" id="75948"/>
    <lineage>
        <taxon>Eukaryota</taxon>
        <taxon>Viridiplantae</taxon>
        <taxon>Streptophyta</taxon>
        <taxon>Embryophyta</taxon>
        <taxon>Tracheophyta</taxon>
        <taxon>Spermatophyta</taxon>
        <taxon>Magnoliopsida</taxon>
        <taxon>eudicotyledons</taxon>
        <taxon>Gunneridae</taxon>
        <taxon>Pentapetalae</taxon>
        <taxon>asterids</taxon>
        <taxon>campanulids</taxon>
        <taxon>Asterales</taxon>
        <taxon>Asteraceae</taxon>
        <taxon>Cichorioideae</taxon>
        <taxon>Cichorieae</taxon>
        <taxon>Lactucinae</taxon>
        <taxon>Lactuca</taxon>
    </lineage>
</organism>
<evidence type="ECO:0000256" key="1">
    <source>
        <dbReference type="ARBA" id="ARBA00022618"/>
    </source>
</evidence>
<feature type="compositionally biased region" description="Polar residues" evidence="6">
    <location>
        <begin position="132"/>
        <end position="148"/>
    </location>
</feature>
<gene>
    <name evidence="8" type="ORF">LSALG_LOCUS34778</name>
</gene>
<evidence type="ECO:0000256" key="4">
    <source>
        <dbReference type="ARBA" id="ARBA00023306"/>
    </source>
</evidence>
<dbReference type="Proteomes" id="UP001177003">
    <property type="component" value="Chromosome 8"/>
</dbReference>
<evidence type="ECO:0000256" key="5">
    <source>
        <dbReference type="ARBA" id="ARBA00093465"/>
    </source>
</evidence>
<feature type="region of interest" description="Disordered" evidence="6">
    <location>
        <begin position="317"/>
        <end position="346"/>
    </location>
</feature>
<evidence type="ECO:0000259" key="7">
    <source>
        <dbReference type="Pfam" id="PF25220"/>
    </source>
</evidence>
<keyword evidence="1" id="KW-0132">Cell division</keyword>
<evidence type="ECO:0000256" key="6">
    <source>
        <dbReference type="SAM" id="MobiDB-lite"/>
    </source>
</evidence>
<reference evidence="8" key="1">
    <citation type="submission" date="2023-04" db="EMBL/GenBank/DDBJ databases">
        <authorList>
            <person name="Vijverberg K."/>
            <person name="Xiong W."/>
            <person name="Schranz E."/>
        </authorList>
    </citation>
    <scope>NUCLEOTIDE SEQUENCE</scope>
</reference>
<dbReference type="PANTHER" id="PTHR35740:SF1">
    <property type="entry name" value="OS12G0111700 PROTEIN"/>
    <property type="match status" value="1"/>
</dbReference>
<keyword evidence="2" id="KW-0498">Mitosis</keyword>
<comment type="similarity">
    <text evidence="5">Belongs to the sororin family.</text>
</comment>
<accession>A0AA36EHJ0</accession>
<keyword evidence="3" id="KW-0539">Nucleus</keyword>
<evidence type="ECO:0000256" key="2">
    <source>
        <dbReference type="ARBA" id="ARBA00022776"/>
    </source>
</evidence>
<feature type="compositionally biased region" description="Polar residues" evidence="6">
    <location>
        <begin position="317"/>
        <end position="332"/>
    </location>
</feature>
<feature type="compositionally biased region" description="Basic and acidic residues" evidence="6">
    <location>
        <begin position="1"/>
        <end position="10"/>
    </location>
</feature>
<evidence type="ECO:0000256" key="3">
    <source>
        <dbReference type="ARBA" id="ARBA00023242"/>
    </source>
</evidence>
<keyword evidence="9" id="KW-1185">Reference proteome</keyword>
<evidence type="ECO:0000313" key="9">
    <source>
        <dbReference type="Proteomes" id="UP001177003"/>
    </source>
</evidence>